<keyword evidence="1" id="KW-0472">Membrane</keyword>
<feature type="transmembrane region" description="Helical" evidence="1">
    <location>
        <begin position="167"/>
        <end position="188"/>
    </location>
</feature>
<keyword evidence="1" id="KW-1133">Transmembrane helix</keyword>
<protein>
    <submittedName>
        <fullName evidence="3">Glycopeptide antibiotics resistance protein</fullName>
    </submittedName>
</protein>
<dbReference type="Proteomes" id="UP000543642">
    <property type="component" value="Unassembled WGS sequence"/>
</dbReference>
<evidence type="ECO:0000256" key="1">
    <source>
        <dbReference type="SAM" id="Phobius"/>
    </source>
</evidence>
<feature type="domain" description="VanZ-like" evidence="2">
    <location>
        <begin position="25"/>
        <end position="187"/>
    </location>
</feature>
<feature type="transmembrane region" description="Helical" evidence="1">
    <location>
        <begin position="107"/>
        <end position="124"/>
    </location>
</feature>
<sequence>MITILTKIFTNIVTTIYQYIWFALLAAVLFMFLYLFAGEHGWKESFKVWLGSFRRRSAFRRVFLLALYMILVLFRTLLNRELWLNPLSDIFGGWGLYTENGVFTTEAIENFLLLLPFILLLFWAKGSYVYGKRDRCLSMVWAGIKIAFCFSLAIECIQLFFRLGTFQFSDLCYNTLGGGVGALIYNLGRRGIRALKSKNT</sequence>
<dbReference type="EMBL" id="JACHFW010000015">
    <property type="protein sequence ID" value="MBB5265868.1"/>
    <property type="molecule type" value="Genomic_DNA"/>
</dbReference>
<dbReference type="RefSeq" id="WP_183776011.1">
    <property type="nucleotide sequence ID" value="NZ_CAWVEG010000037.1"/>
</dbReference>
<keyword evidence="4" id="KW-1185">Reference proteome</keyword>
<reference evidence="3 4" key="1">
    <citation type="submission" date="2020-08" db="EMBL/GenBank/DDBJ databases">
        <title>Genomic Encyclopedia of Type Strains, Phase IV (KMG-IV): sequencing the most valuable type-strain genomes for metagenomic binning, comparative biology and taxonomic classification.</title>
        <authorList>
            <person name="Goeker M."/>
        </authorList>
    </citation>
    <scope>NUCLEOTIDE SEQUENCE [LARGE SCALE GENOMIC DNA]</scope>
    <source>
        <strain evidence="3 4">DSM 106146</strain>
    </source>
</reference>
<accession>A0A7W8M623</accession>
<evidence type="ECO:0000259" key="2">
    <source>
        <dbReference type="Pfam" id="PF04892"/>
    </source>
</evidence>
<organism evidence="3 4">
    <name type="scientific">Catenibacillus scindens</name>
    <dbReference type="NCBI Taxonomy" id="673271"/>
    <lineage>
        <taxon>Bacteria</taxon>
        <taxon>Bacillati</taxon>
        <taxon>Bacillota</taxon>
        <taxon>Clostridia</taxon>
        <taxon>Lachnospirales</taxon>
        <taxon>Lachnospiraceae</taxon>
        <taxon>Catenibacillus</taxon>
    </lineage>
</organism>
<proteinExistence type="predicted"/>
<keyword evidence="1" id="KW-0812">Transmembrane</keyword>
<evidence type="ECO:0000313" key="3">
    <source>
        <dbReference type="EMBL" id="MBB5265868.1"/>
    </source>
</evidence>
<gene>
    <name evidence="3" type="ORF">HNP82_003019</name>
</gene>
<feature type="transmembrane region" description="Helical" evidence="1">
    <location>
        <begin position="16"/>
        <end position="37"/>
    </location>
</feature>
<evidence type="ECO:0000313" key="4">
    <source>
        <dbReference type="Proteomes" id="UP000543642"/>
    </source>
</evidence>
<feature type="transmembrane region" description="Helical" evidence="1">
    <location>
        <begin position="58"/>
        <end position="78"/>
    </location>
</feature>
<name>A0A7W8M623_9FIRM</name>
<dbReference type="InterPro" id="IPR006976">
    <property type="entry name" value="VanZ-like"/>
</dbReference>
<feature type="transmembrane region" description="Helical" evidence="1">
    <location>
        <begin position="136"/>
        <end position="161"/>
    </location>
</feature>
<dbReference type="AlphaFoldDB" id="A0A7W8M623"/>
<comment type="caution">
    <text evidence="3">The sequence shown here is derived from an EMBL/GenBank/DDBJ whole genome shotgun (WGS) entry which is preliminary data.</text>
</comment>
<dbReference type="Pfam" id="PF04892">
    <property type="entry name" value="VanZ"/>
    <property type="match status" value="1"/>
</dbReference>